<organism evidence="1 2">
    <name type="scientific">Pseudomonas aeruginosa</name>
    <dbReference type="NCBI Taxonomy" id="287"/>
    <lineage>
        <taxon>Bacteria</taxon>
        <taxon>Pseudomonadati</taxon>
        <taxon>Pseudomonadota</taxon>
        <taxon>Gammaproteobacteria</taxon>
        <taxon>Pseudomonadales</taxon>
        <taxon>Pseudomonadaceae</taxon>
        <taxon>Pseudomonas</taxon>
    </lineage>
</organism>
<dbReference type="InterPro" id="IPR036188">
    <property type="entry name" value="FAD/NAD-bd_sf"/>
</dbReference>
<evidence type="ECO:0000313" key="2">
    <source>
        <dbReference type="Proteomes" id="UP001297540"/>
    </source>
</evidence>
<name>A0AAQ3LSU8_PSEAI</name>
<dbReference type="Gene3D" id="3.50.50.60">
    <property type="entry name" value="FAD/NAD(P)-binding domain"/>
    <property type="match status" value="1"/>
</dbReference>
<accession>A0AAQ3LSU8</accession>
<protein>
    <submittedName>
        <fullName evidence="1">Uncharacterized protein</fullName>
    </submittedName>
</protein>
<reference evidence="1" key="1">
    <citation type="submission" date="2023-06" db="EMBL/GenBank/DDBJ databases">
        <authorList>
            <consortium name="Clinical and Environmental Microbiology Branch: Whole genome sequencing antimicrobial resistance pathogens in the healthcare setting"/>
        </authorList>
    </citation>
    <scope>NUCLEOTIDE SEQUENCE</scope>
    <source>
        <strain evidence="1">2021CK-01020</strain>
    </source>
</reference>
<dbReference type="Proteomes" id="UP001297540">
    <property type="component" value="Chromosome"/>
</dbReference>
<sequence length="150" mass="16273">MPVNIRDSPSARPCPPESGLLLRLLAQRFGIPELAFIPNPEQIVRHIGSSACGIKLAFSFAWHAAGVDSAAEHVVAPPLDAPEAHLYRQDIDFYALLLALQHGANARHHTRIEGFEFLPEGVAIRLADGESLQARYVIGQACTWVSSATV</sequence>
<reference evidence="1" key="2">
    <citation type="submission" date="2023-10" db="EMBL/GenBank/DDBJ databases">
        <title>Pathogen: clinical or host-associated sample.</title>
        <authorList>
            <person name="Hergert J."/>
            <person name="Casey R."/>
            <person name="Wagner J."/>
            <person name="Young E.L."/>
            <person name="Oakeson K.F."/>
        </authorList>
    </citation>
    <scope>NUCLEOTIDE SEQUENCE</scope>
    <source>
        <strain evidence="1">2021CK-01020</strain>
    </source>
</reference>
<proteinExistence type="predicted"/>
<dbReference type="AlphaFoldDB" id="A0AAQ3LSU8"/>
<dbReference type="SUPFAM" id="SSF51905">
    <property type="entry name" value="FAD/NAD(P)-binding domain"/>
    <property type="match status" value="1"/>
</dbReference>
<evidence type="ECO:0000313" key="1">
    <source>
        <dbReference type="EMBL" id="WOS81580.1"/>
    </source>
</evidence>
<dbReference type="EMBL" id="CP136986">
    <property type="protein sequence ID" value="WOS81580.1"/>
    <property type="molecule type" value="Genomic_DNA"/>
</dbReference>
<gene>
    <name evidence="1" type="ORF">L4V69_26065</name>
</gene>